<dbReference type="GO" id="GO:0005737">
    <property type="term" value="C:cytoplasm"/>
    <property type="evidence" value="ECO:0007669"/>
    <property type="project" value="UniProtKB-SubCell"/>
</dbReference>
<comment type="caution">
    <text evidence="9">The sequence shown here is derived from an EMBL/GenBank/DDBJ whole genome shotgun (WGS) entry which is preliminary data.</text>
</comment>
<keyword evidence="1 6" id="KW-0963">Cytoplasm</keyword>
<dbReference type="InterPro" id="IPR029026">
    <property type="entry name" value="tRNA_m1G_MTases_N"/>
</dbReference>
<evidence type="ECO:0000256" key="5">
    <source>
        <dbReference type="ARBA" id="ARBA00022694"/>
    </source>
</evidence>
<evidence type="ECO:0000256" key="7">
    <source>
        <dbReference type="PIRSR" id="PIRSR029256-1"/>
    </source>
</evidence>
<dbReference type="GO" id="GO:0003723">
    <property type="term" value="F:RNA binding"/>
    <property type="evidence" value="ECO:0007669"/>
    <property type="project" value="InterPro"/>
</dbReference>
<dbReference type="HAMAP" id="MF_01885">
    <property type="entry name" value="tRNA_methyltr_TrmL"/>
    <property type="match status" value="1"/>
</dbReference>
<dbReference type="GO" id="GO:0042802">
    <property type="term" value="F:identical protein binding"/>
    <property type="evidence" value="ECO:0007669"/>
    <property type="project" value="UniProtKB-ARBA"/>
</dbReference>
<dbReference type="AlphaFoldDB" id="A0A9D1IES3"/>
<keyword evidence="3 6" id="KW-0808">Transferase</keyword>
<dbReference type="PIRSF" id="PIRSF029256">
    <property type="entry name" value="SpoU_TrmH_prd"/>
    <property type="match status" value="1"/>
</dbReference>
<evidence type="ECO:0000256" key="1">
    <source>
        <dbReference type="ARBA" id="ARBA00022490"/>
    </source>
</evidence>
<gene>
    <name evidence="9" type="primary">trmL</name>
    <name evidence="9" type="ORF">IAB02_08350</name>
</gene>
<accession>A0A9D1IES3</accession>
<evidence type="ECO:0000313" key="10">
    <source>
        <dbReference type="Proteomes" id="UP000824072"/>
    </source>
</evidence>
<comment type="function">
    <text evidence="6">Could methylate the ribose at the nucleotide 34 wobble position in tRNA.</text>
</comment>
<dbReference type="CDD" id="cd18094">
    <property type="entry name" value="SpoU-like_TrmL"/>
    <property type="match status" value="1"/>
</dbReference>
<feature type="binding site" evidence="6 7">
    <location>
        <position position="100"/>
    </location>
    <ligand>
        <name>S-adenosyl-L-methionine</name>
        <dbReference type="ChEBI" id="CHEBI:59789"/>
    </ligand>
</feature>
<reference evidence="9" key="2">
    <citation type="journal article" date="2021" name="PeerJ">
        <title>Extensive microbial diversity within the chicken gut microbiome revealed by metagenomics and culture.</title>
        <authorList>
            <person name="Gilroy R."/>
            <person name="Ravi A."/>
            <person name="Getino M."/>
            <person name="Pursley I."/>
            <person name="Horton D.L."/>
            <person name="Alikhan N.F."/>
            <person name="Baker D."/>
            <person name="Gharbi K."/>
            <person name="Hall N."/>
            <person name="Watson M."/>
            <person name="Adriaenssens E.M."/>
            <person name="Foster-Nyarko E."/>
            <person name="Jarju S."/>
            <person name="Secka A."/>
            <person name="Antonio M."/>
            <person name="Oren A."/>
            <person name="Chaudhuri R.R."/>
            <person name="La Ragione R."/>
            <person name="Hildebrand F."/>
            <person name="Pallen M.J."/>
        </authorList>
    </citation>
    <scope>NUCLEOTIDE SEQUENCE</scope>
    <source>
        <strain evidence="9">ChiHcec3-11533</strain>
    </source>
</reference>
<dbReference type="GO" id="GO:0008175">
    <property type="term" value="F:tRNA methyltransferase activity"/>
    <property type="evidence" value="ECO:0007669"/>
    <property type="project" value="UniProtKB-UniRule"/>
</dbReference>
<comment type="subcellular location">
    <subcellularLocation>
        <location evidence="6">Cytoplasm</location>
    </subcellularLocation>
</comment>
<proteinExistence type="inferred from homology"/>
<dbReference type="SUPFAM" id="SSF75217">
    <property type="entry name" value="alpha/beta knot"/>
    <property type="match status" value="1"/>
</dbReference>
<dbReference type="FunFam" id="3.40.1280.10:FF:000002">
    <property type="entry name" value="Peptidylprolyl isomerase"/>
    <property type="match status" value="1"/>
</dbReference>
<dbReference type="GO" id="GO:0002130">
    <property type="term" value="P:wobble position ribose methylation"/>
    <property type="evidence" value="ECO:0007669"/>
    <property type="project" value="TreeGrafter"/>
</dbReference>
<reference evidence="9" key="1">
    <citation type="submission" date="2020-10" db="EMBL/GenBank/DDBJ databases">
        <authorList>
            <person name="Gilroy R."/>
        </authorList>
    </citation>
    <scope>NUCLEOTIDE SEQUENCE</scope>
    <source>
        <strain evidence="9">ChiHcec3-11533</strain>
    </source>
</reference>
<protein>
    <recommendedName>
        <fullName evidence="6">Putative tRNA (cytidine(34)-2'-O)-methyltransferase</fullName>
        <ecNumber evidence="6">2.1.1.207</ecNumber>
    </recommendedName>
    <alternativeName>
        <fullName evidence="6">tRNA (cytidine/uridine-2'-O-)-methyltransferase</fullName>
    </alternativeName>
</protein>
<name>A0A9D1IES3_9FIRM</name>
<dbReference type="InterPro" id="IPR001537">
    <property type="entry name" value="SpoU_MeTrfase"/>
</dbReference>
<feature type="binding site" evidence="6 7">
    <location>
        <position position="121"/>
    </location>
    <ligand>
        <name>S-adenosyl-L-methionine</name>
        <dbReference type="ChEBI" id="CHEBI:59789"/>
    </ligand>
</feature>
<evidence type="ECO:0000256" key="6">
    <source>
        <dbReference type="HAMAP-Rule" id="MF_01885"/>
    </source>
</evidence>
<evidence type="ECO:0000256" key="3">
    <source>
        <dbReference type="ARBA" id="ARBA00022679"/>
    </source>
</evidence>
<keyword evidence="2 6" id="KW-0489">Methyltransferase</keyword>
<evidence type="ECO:0000259" key="8">
    <source>
        <dbReference type="Pfam" id="PF00588"/>
    </source>
</evidence>
<dbReference type="Proteomes" id="UP000824072">
    <property type="component" value="Unassembled WGS sequence"/>
</dbReference>
<sequence length="169" mass="19096">MNIVLVHPEIPQNTGNIARTCAATGAILHLVEPLGFEISDRYLKRAGLDYWHLMTLKIHKSLEAFFASCPEGARMRFATTKAPRDYCSVSYGPEDYLVFGCETKGLPETLLAERYDECVRIPMRSEARSLNLSNSVAIVLYEALRQQGFPGLRQEGRLTQPIGEWKDYI</sequence>
<keyword evidence="4 6" id="KW-0949">S-adenosyl-L-methionine</keyword>
<feature type="domain" description="tRNA/rRNA methyltransferase SpoU type" evidence="8">
    <location>
        <begin position="2"/>
        <end position="141"/>
    </location>
</feature>
<evidence type="ECO:0000256" key="4">
    <source>
        <dbReference type="ARBA" id="ARBA00022691"/>
    </source>
</evidence>
<dbReference type="EC" id="2.1.1.207" evidence="6"/>
<dbReference type="GO" id="GO:0008757">
    <property type="term" value="F:S-adenosylmethionine-dependent methyltransferase activity"/>
    <property type="evidence" value="ECO:0007669"/>
    <property type="project" value="UniProtKB-UniRule"/>
</dbReference>
<dbReference type="PANTHER" id="PTHR42971">
    <property type="entry name" value="TRNA (CYTIDINE(34)-2'-O)-METHYLTRANSFERASE"/>
    <property type="match status" value="1"/>
</dbReference>
<keyword evidence="5 6" id="KW-0819">tRNA processing</keyword>
<dbReference type="NCBIfam" id="TIGR00185">
    <property type="entry name" value="tRNA_yibK_trmL"/>
    <property type="match status" value="1"/>
</dbReference>
<comment type="catalytic activity">
    <reaction evidence="6">
        <text>5-carboxymethylaminomethyluridine(34) in tRNA(Leu) + S-adenosyl-L-methionine = 5-carboxymethylaminomethyl-2'-O-methyluridine(34) in tRNA(Leu) + S-adenosyl-L-homocysteine + H(+)</text>
        <dbReference type="Rhea" id="RHEA:43088"/>
        <dbReference type="Rhea" id="RHEA-COMP:10333"/>
        <dbReference type="Rhea" id="RHEA-COMP:10334"/>
        <dbReference type="ChEBI" id="CHEBI:15378"/>
        <dbReference type="ChEBI" id="CHEBI:57856"/>
        <dbReference type="ChEBI" id="CHEBI:59789"/>
        <dbReference type="ChEBI" id="CHEBI:74508"/>
        <dbReference type="ChEBI" id="CHEBI:74511"/>
        <dbReference type="EC" id="2.1.1.207"/>
    </reaction>
</comment>
<comment type="similarity">
    <text evidence="6">Belongs to the class IV-like SAM-binding methyltransferase superfamily. RNA methyltransferase TrmH family. TrmL subfamily.</text>
</comment>
<dbReference type="InterPro" id="IPR016914">
    <property type="entry name" value="TrmL"/>
</dbReference>
<dbReference type="Pfam" id="PF00588">
    <property type="entry name" value="SpoU_methylase"/>
    <property type="match status" value="1"/>
</dbReference>
<dbReference type="EMBL" id="DVMU01000186">
    <property type="protein sequence ID" value="HIU34559.1"/>
    <property type="molecule type" value="Genomic_DNA"/>
</dbReference>
<dbReference type="PANTHER" id="PTHR42971:SF1">
    <property type="entry name" value="TRNA (CYTIDINE(34)-2'-O)-METHYLTRANSFERASE"/>
    <property type="match status" value="1"/>
</dbReference>
<evidence type="ECO:0000256" key="2">
    <source>
        <dbReference type="ARBA" id="ARBA00022603"/>
    </source>
</evidence>
<comment type="caution">
    <text evidence="6">Lacks conserved residue(s) required for the propagation of feature annotation.</text>
</comment>
<evidence type="ECO:0000313" key="9">
    <source>
        <dbReference type="EMBL" id="HIU34559.1"/>
    </source>
</evidence>
<feature type="binding site" evidence="6 7">
    <location>
        <position position="129"/>
    </location>
    <ligand>
        <name>S-adenosyl-L-methionine</name>
        <dbReference type="ChEBI" id="CHEBI:59789"/>
    </ligand>
</feature>
<organism evidence="9 10">
    <name type="scientific">Candidatus Pullichristensenella excrementigallinarum</name>
    <dbReference type="NCBI Taxonomy" id="2840907"/>
    <lineage>
        <taxon>Bacteria</taxon>
        <taxon>Bacillati</taxon>
        <taxon>Bacillota</taxon>
        <taxon>Clostridia</taxon>
        <taxon>Candidatus Pullichristensenella</taxon>
    </lineage>
</organism>
<comment type="catalytic activity">
    <reaction evidence="6">
        <text>cytidine(34) in tRNA + S-adenosyl-L-methionine = 2'-O-methylcytidine(34) in tRNA + S-adenosyl-L-homocysteine + H(+)</text>
        <dbReference type="Rhea" id="RHEA:43084"/>
        <dbReference type="Rhea" id="RHEA-COMP:10331"/>
        <dbReference type="Rhea" id="RHEA-COMP:10332"/>
        <dbReference type="ChEBI" id="CHEBI:15378"/>
        <dbReference type="ChEBI" id="CHEBI:57856"/>
        <dbReference type="ChEBI" id="CHEBI:59789"/>
        <dbReference type="ChEBI" id="CHEBI:74495"/>
        <dbReference type="ChEBI" id="CHEBI:82748"/>
        <dbReference type="EC" id="2.1.1.207"/>
    </reaction>
</comment>
<dbReference type="InterPro" id="IPR029028">
    <property type="entry name" value="Alpha/beta_knot_MTases"/>
</dbReference>
<dbReference type="Gene3D" id="3.40.1280.10">
    <property type="match status" value="1"/>
</dbReference>